<reference evidence="3" key="1">
    <citation type="submission" date="2023-08" db="EMBL/GenBank/DDBJ databases">
        <title>WGS of pathogenic bacterial species, Los Angeles County Public Health Laboratories.</title>
        <authorList>
            <person name="Garrigues J.M."/>
            <person name="Green N.M."/>
        </authorList>
    </citation>
    <scope>NUCLEOTIDE SEQUENCE</scope>
    <source>
        <strain evidence="3">LACPHL-BACT-2023-00068</strain>
    </source>
</reference>
<dbReference type="InterPro" id="IPR032499">
    <property type="entry name" value="Phage_CI_C"/>
</dbReference>
<dbReference type="Gene3D" id="1.10.260.40">
    <property type="entry name" value="lambda repressor-like DNA-binding domains"/>
    <property type="match status" value="2"/>
</dbReference>
<feature type="domain" description="Bacteriophage CI repressor C-terminal" evidence="2">
    <location>
        <begin position="177"/>
        <end position="269"/>
    </location>
</feature>
<dbReference type="KEGG" id="pge:LG71_10535"/>
<feature type="domain" description="Bacteriophage CI repressor N-terminal" evidence="1">
    <location>
        <begin position="11"/>
        <end position="70"/>
    </location>
</feature>
<dbReference type="RefSeq" id="WP_043082462.1">
    <property type="nucleotide sequence ID" value="NZ_CBCSIS010000049.1"/>
</dbReference>
<dbReference type="Pfam" id="PF16452">
    <property type="entry name" value="Phage_CI_C"/>
    <property type="match status" value="1"/>
</dbReference>
<proteinExistence type="predicted"/>
<dbReference type="EMBL" id="JAVDNV010000017">
    <property type="protein sequence ID" value="MDQ2311393.1"/>
    <property type="molecule type" value="Genomic_DNA"/>
</dbReference>
<dbReference type="InterPro" id="IPR010982">
    <property type="entry name" value="Lambda_DNA-bd_dom_sf"/>
</dbReference>
<dbReference type="AlphaFoldDB" id="A0AAW8HSH3"/>
<dbReference type="GO" id="GO:0045892">
    <property type="term" value="P:negative regulation of DNA-templated transcription"/>
    <property type="evidence" value="ECO:0007669"/>
    <property type="project" value="InterPro"/>
</dbReference>
<protein>
    <submittedName>
        <fullName evidence="3">Phage repressor protein CI</fullName>
    </submittedName>
</protein>
<dbReference type="InterPro" id="IPR010744">
    <property type="entry name" value="Phage_CI_N"/>
</dbReference>
<gene>
    <name evidence="3" type="ORF">RBJ30_20170</name>
</gene>
<accession>A0AAW8HSH3</accession>
<dbReference type="GeneID" id="61386322"/>
<dbReference type="GO" id="GO:0051259">
    <property type="term" value="P:protein complex oligomerization"/>
    <property type="evidence" value="ECO:0007669"/>
    <property type="project" value="InterPro"/>
</dbReference>
<comment type="caution">
    <text evidence="3">The sequence shown here is derived from an EMBL/GenBank/DDBJ whole genome shotgun (WGS) entry which is preliminary data.</text>
</comment>
<dbReference type="Gene3D" id="2.10.109.10">
    <property type="entry name" value="Umud Fragment, subunit A"/>
    <property type="match status" value="1"/>
</dbReference>
<sequence length="282" mass="30805">MPEENLNAQEIVERISSAYGVSSQRALAEALDVPANNISSWLQRDSIPYKAVVKCALDTDADLYWLVNGKFANANKESSVQLQGKSLYEEILATGGRPVLRRILDAYGFRMQKELGDLLDISSGTISTWVRREFFPGDVVVACALDTGVSLRWLATGKGEMFMQPAQGAADESVQRIARYRLESGALKEAGRWALDDSLVTQNGADLVFIQGLNTGWLVDTSAQTLGNGRWFISIDGSLDVFDVVRLPGGKIHLTNTAADFECSISDVAPYGLVTLTLEKHL</sequence>
<feature type="domain" description="Bacteriophage CI repressor N-terminal" evidence="1">
    <location>
        <begin position="99"/>
        <end position="162"/>
    </location>
</feature>
<evidence type="ECO:0000313" key="3">
    <source>
        <dbReference type="EMBL" id="MDQ2311393.1"/>
    </source>
</evidence>
<dbReference type="Pfam" id="PF07022">
    <property type="entry name" value="Phage_CI_repr"/>
    <property type="match status" value="2"/>
</dbReference>
<name>A0AAW8HSH3_PLUGE</name>
<dbReference type="Proteomes" id="UP001236270">
    <property type="component" value="Unassembled WGS sequence"/>
</dbReference>
<evidence type="ECO:0000259" key="2">
    <source>
        <dbReference type="Pfam" id="PF16452"/>
    </source>
</evidence>
<organism evidence="3 4">
    <name type="scientific">Pluralibacter gergoviae</name>
    <name type="common">Enterobacter gergoviae</name>
    <dbReference type="NCBI Taxonomy" id="61647"/>
    <lineage>
        <taxon>Bacteria</taxon>
        <taxon>Pseudomonadati</taxon>
        <taxon>Pseudomonadota</taxon>
        <taxon>Gammaproteobacteria</taxon>
        <taxon>Enterobacterales</taxon>
        <taxon>Enterobacteriaceae</taxon>
        <taxon>Pluralibacter</taxon>
    </lineage>
</organism>
<evidence type="ECO:0000259" key="1">
    <source>
        <dbReference type="Pfam" id="PF07022"/>
    </source>
</evidence>
<dbReference type="GO" id="GO:0003677">
    <property type="term" value="F:DNA binding"/>
    <property type="evidence" value="ECO:0007669"/>
    <property type="project" value="InterPro"/>
</dbReference>
<evidence type="ECO:0000313" key="4">
    <source>
        <dbReference type="Proteomes" id="UP001236270"/>
    </source>
</evidence>